<dbReference type="SMART" id="SM00884">
    <property type="entry name" value="Cullin_Nedd8"/>
    <property type="match status" value="1"/>
</dbReference>
<feature type="region of interest" description="Disordered" evidence="9">
    <location>
        <begin position="602"/>
        <end position="626"/>
    </location>
</feature>
<reference evidence="12" key="1">
    <citation type="submission" date="2025-08" db="UniProtKB">
        <authorList>
            <consortium name="Ensembl"/>
        </authorList>
    </citation>
    <scope>IDENTIFICATION</scope>
</reference>
<dbReference type="Pfam" id="PF11515">
    <property type="entry name" value="Cul7"/>
    <property type="match status" value="1"/>
</dbReference>
<dbReference type="InterPro" id="IPR004939">
    <property type="entry name" value="APC_su10/DOC_dom"/>
</dbReference>
<dbReference type="InterPro" id="IPR019559">
    <property type="entry name" value="Cullin_neddylation_domain"/>
</dbReference>
<dbReference type="InterPro" id="IPR036317">
    <property type="entry name" value="Cullin_homology_sf"/>
</dbReference>
<sequence length="1648" mass="185335">MVGERRNGNLLVHLGPKLQAHPEELIRQRRGHDGHTEYLIRWSILSLEEGPGSSTNASSAENKAENILMWMSAEEVYANCPTLLGKRKPEGQRVKEEKAPSTFPPDVTLDEASLLEMKADVRNLVQRASRQMAGPTGPESSILNTIHVLSAYASIGSLTGVFKETGALDLLMKMLCNEEKQIRRSAGKMLRALASHDAGSRAYVLLSLSQQDGIEQHMDFDSRYTLLELFAETTSSEEHCMSFEGIHLPQVPAGLLLFSLVKRYLCVTSLVDKLNSSTELGGERQDCAVPCAHVGERSRMQREFEFSMAMANLISELVRVMGWDRSQRMELLSLQEGQPRVVRSIFQPKAPACSLVQVASCPPQKEASAFKTRSAFPSRSSYVEYVQGNLVRGMRVRMLEDYEQVSAGDEGEFRQSNDGTPPVQVYWQVLGRTYWVHWHMVEIVSSSGQAEREAQEKVSSLTENLKLTPGECLLLCWPLGGLYSLPYLTDRLSEDSEALSRAEWWELLFFVKKLDPHEQQEVAQLIRQHQELLELDEEALIQLSVPAELAQKVLRVLSKQCQGCTLSDLHSSRVYSKYFLRPGGVQPGGLGLDAAPSECAESLVSKKPKKDPPTARVPVPAPAPPEKSDCQLFSELLRVEGLPCLEMAEEKAKGMCRPGRELHAAVRLPLPSGPTFPRLLCRILNKLLDSYQEEALPWHESIEPCLSSMSAPSTEREVVQEFVCFLHRLATTTKDCAVVMCRLGTKEALSKALDKHNSNLLLGSELRDLVTDCEKYASLYQKLTTSILAGCIQMVLGQIEEHRRSHQPINIPFFDVFLRNLCQGSSVEVKEDKCWEKLEVSSNSHRANKLTDRNPKTYWESNGSTGSHYINIYMHRGVVVRQMSLLVASEDSSYMPARIVVMGGENPASISTELNTVNVMPSASRVILLENLTRFWPIIQIKVKRCQQGGIDTRVRGIEILGPKPTFWPIFKEQLCRRTYLFYTTQAHTWCQEIADEHVQLLQLFNRLNCALRHEQVFADRFLPDDEAAQALGRTCWEALINPLVQSITRPDPSGVSPLAWLLSEYLENLETGRCAKSRATIFNSRVRRLSHLLVHVDPGSLEPEELRAPVKNKETSSGATKMSGKKPSSMTGITQCWRGVVQQQVKRFLESAWQGPDFVERYCRLYRGLHSAMEELFGQQTAFALALRQGFSGGLLQLSFLTAMHVSEQFARYIDQQIQESQTDVANVESLHRLQQSLEPILFLSGLELANTFEHFYRYYLGDRLLAQGNVWLERAVIEQIGLCFPNRFPQQMLRSLSESEELQQQFHLFQLQQLDKRLLELDAGQDDAGRGLHRAPSLSGGGGARSAMEEEPAEPEEEPEVKVLALSPRCWTISPLCYLEDPSRCFPQPLGGYLARFADFYTNSQNRFGLEHTKPRRLQWTWLGHAELQFVGSTTLHVSTLQMYILLGFNSAQVGPPLPLGGGTPQLVQIGHQLLLSLHVAVLVPGVLRLNEAALARAAGQRLWLLPKQTYLNVEDDEGSTLERKRNIICCLIIQILKGEKELHIDNLVFRVIDACQKWESGPALKFLSFCCSSTDVLSCTLHLLSQGYLRRQEDNPQLLEYVSTEPTPSRSPPLQCPPQVTFQTVEIKTMPNTACAKRQTFSTFR</sequence>
<dbReference type="Gene3D" id="2.60.120.260">
    <property type="entry name" value="Galactose-binding domain-like"/>
    <property type="match status" value="1"/>
</dbReference>
<protein>
    <recommendedName>
        <fullName evidence="14">Cullin-9</fullName>
    </recommendedName>
</protein>
<dbReference type="Gene3D" id="2.30.30.30">
    <property type="match status" value="1"/>
</dbReference>
<proteinExistence type="inferred from homology"/>
<dbReference type="InterPro" id="IPR021097">
    <property type="entry name" value="CPH_domain"/>
</dbReference>
<feature type="domain" description="Cullin family profile" evidence="10">
    <location>
        <begin position="1206"/>
        <end position="1455"/>
    </location>
</feature>
<feature type="region of interest" description="Disordered" evidence="9">
    <location>
        <begin position="1329"/>
        <end position="1361"/>
    </location>
</feature>
<evidence type="ECO:0008006" key="14">
    <source>
        <dbReference type="Google" id="ProtNLM"/>
    </source>
</evidence>
<reference evidence="12" key="2">
    <citation type="submission" date="2025-09" db="UniProtKB">
        <authorList>
            <consortium name="Ensembl"/>
        </authorList>
    </citation>
    <scope>IDENTIFICATION</scope>
</reference>
<dbReference type="Gene3D" id="1.10.10.10">
    <property type="entry name" value="Winged helix-like DNA-binding domain superfamily/Winged helix DNA-binding domain"/>
    <property type="match status" value="1"/>
</dbReference>
<dbReference type="SMART" id="SM01337">
    <property type="entry name" value="APC10"/>
    <property type="match status" value="1"/>
</dbReference>
<evidence type="ECO:0000313" key="13">
    <source>
        <dbReference type="Proteomes" id="UP000694390"/>
    </source>
</evidence>
<feature type="region of interest" description="Disordered" evidence="9">
    <location>
        <begin position="88"/>
        <end position="107"/>
    </location>
</feature>
<dbReference type="SUPFAM" id="SSF48371">
    <property type="entry name" value="ARM repeat"/>
    <property type="match status" value="1"/>
</dbReference>
<keyword evidence="13" id="KW-1185">Reference proteome</keyword>
<dbReference type="SUPFAM" id="SSF75632">
    <property type="entry name" value="Cullin homology domain"/>
    <property type="match status" value="1"/>
</dbReference>
<feature type="domain" description="DOC" evidence="11">
    <location>
        <begin position="808"/>
        <end position="987"/>
    </location>
</feature>
<dbReference type="PANTHER" id="PTHR22771:SF4">
    <property type="entry name" value="CULLIN 7-RELATED"/>
    <property type="match status" value="1"/>
</dbReference>
<dbReference type="GO" id="GO:0005737">
    <property type="term" value="C:cytoplasm"/>
    <property type="evidence" value="ECO:0007669"/>
    <property type="project" value="UniProtKB-SubCell"/>
</dbReference>
<keyword evidence="3" id="KW-0963">Cytoplasm</keyword>
<dbReference type="Pfam" id="PF24742">
    <property type="entry name" value="ARM_CUL7_CUL9"/>
    <property type="match status" value="1"/>
</dbReference>
<evidence type="ECO:0000256" key="6">
    <source>
        <dbReference type="ARBA" id="ARBA00022843"/>
    </source>
</evidence>
<accession>A0A8C4VCJ6</accession>
<dbReference type="InterPro" id="IPR008979">
    <property type="entry name" value="Galactose-bd-like_sf"/>
</dbReference>
<comment type="pathway">
    <text evidence="2">Protein modification; protein ubiquitination.</text>
</comment>
<dbReference type="InterPro" id="IPR056405">
    <property type="entry name" value="ARM_CUL7_CUL9"/>
</dbReference>
<dbReference type="InterPro" id="IPR036390">
    <property type="entry name" value="WH_DNA-bd_sf"/>
</dbReference>
<dbReference type="Pfam" id="PF00888">
    <property type="entry name" value="Cullin"/>
    <property type="match status" value="1"/>
</dbReference>
<dbReference type="InterPro" id="IPR016158">
    <property type="entry name" value="Cullin_homology"/>
</dbReference>
<evidence type="ECO:0000256" key="5">
    <source>
        <dbReference type="ARBA" id="ARBA00022786"/>
    </source>
</evidence>
<evidence type="ECO:0000256" key="9">
    <source>
        <dbReference type="SAM" id="MobiDB-lite"/>
    </source>
</evidence>
<dbReference type="GeneTree" id="ENSGT00940000153954"/>
<dbReference type="GO" id="GO:0031625">
    <property type="term" value="F:ubiquitin protein ligase binding"/>
    <property type="evidence" value="ECO:0007669"/>
    <property type="project" value="InterPro"/>
</dbReference>
<organism evidence="12 13">
    <name type="scientific">Gopherus evgoodei</name>
    <name type="common">Goodes thornscrub tortoise</name>
    <dbReference type="NCBI Taxonomy" id="1825980"/>
    <lineage>
        <taxon>Eukaryota</taxon>
        <taxon>Metazoa</taxon>
        <taxon>Chordata</taxon>
        <taxon>Craniata</taxon>
        <taxon>Vertebrata</taxon>
        <taxon>Euteleostomi</taxon>
        <taxon>Archelosauria</taxon>
        <taxon>Testudinata</taxon>
        <taxon>Testudines</taxon>
        <taxon>Cryptodira</taxon>
        <taxon>Durocryptodira</taxon>
        <taxon>Testudinoidea</taxon>
        <taxon>Testudinidae</taxon>
        <taxon>Gopherus</taxon>
    </lineage>
</organism>
<feature type="region of interest" description="Disordered" evidence="9">
    <location>
        <begin position="1111"/>
        <end position="1132"/>
    </location>
</feature>
<dbReference type="PROSITE" id="PS50069">
    <property type="entry name" value="CULLIN_2"/>
    <property type="match status" value="1"/>
</dbReference>
<evidence type="ECO:0000256" key="3">
    <source>
        <dbReference type="ARBA" id="ARBA00022490"/>
    </source>
</evidence>
<dbReference type="InterPro" id="IPR014722">
    <property type="entry name" value="Rib_uL2_dom2"/>
</dbReference>
<evidence type="ECO:0000256" key="1">
    <source>
        <dbReference type="ARBA" id="ARBA00004496"/>
    </source>
</evidence>
<feature type="compositionally biased region" description="Polar residues" evidence="9">
    <location>
        <begin position="1116"/>
        <end position="1132"/>
    </location>
</feature>
<feature type="compositionally biased region" description="Basic and acidic residues" evidence="9">
    <location>
        <begin position="88"/>
        <end position="99"/>
    </location>
</feature>
<dbReference type="PROSITE" id="PS51284">
    <property type="entry name" value="DOC"/>
    <property type="match status" value="1"/>
</dbReference>
<evidence type="ECO:0000259" key="10">
    <source>
        <dbReference type="PROSITE" id="PS50069"/>
    </source>
</evidence>
<evidence type="ECO:0000256" key="7">
    <source>
        <dbReference type="PROSITE-ProRule" id="PRU00330"/>
    </source>
</evidence>
<keyword evidence="6" id="KW-0832">Ubl conjugation</keyword>
<dbReference type="InterPro" id="IPR001373">
    <property type="entry name" value="Cullin_N"/>
</dbReference>
<evidence type="ECO:0000313" key="12">
    <source>
        <dbReference type="Ensembl" id="ENSGEVP00005000405.1"/>
    </source>
</evidence>
<dbReference type="Pfam" id="PF03256">
    <property type="entry name" value="ANAPC10"/>
    <property type="match status" value="1"/>
</dbReference>
<comment type="subcellular location">
    <subcellularLocation>
        <location evidence="1">Cytoplasm</location>
    </subcellularLocation>
</comment>
<dbReference type="GO" id="GO:0006511">
    <property type="term" value="P:ubiquitin-dependent protein catabolic process"/>
    <property type="evidence" value="ECO:0007669"/>
    <property type="project" value="InterPro"/>
</dbReference>
<dbReference type="Proteomes" id="UP000694390">
    <property type="component" value="Unassembled WGS sequence"/>
</dbReference>
<dbReference type="UniPathway" id="UPA00143"/>
<feature type="compositionally biased region" description="Acidic residues" evidence="9">
    <location>
        <begin position="1351"/>
        <end position="1361"/>
    </location>
</feature>
<keyword evidence="4" id="KW-1017">Isopeptide bond</keyword>
<evidence type="ECO:0000256" key="8">
    <source>
        <dbReference type="RuleBase" id="RU003829"/>
    </source>
</evidence>
<dbReference type="SUPFAM" id="SSF63748">
    <property type="entry name" value="Tudor/PWWP/MBT"/>
    <property type="match status" value="1"/>
</dbReference>
<dbReference type="Ensembl" id="ENSGEVT00005000442.1">
    <property type="protein sequence ID" value="ENSGEVP00005000405.1"/>
    <property type="gene ID" value="ENSGEVG00005000318.1"/>
</dbReference>
<dbReference type="InterPro" id="IPR045093">
    <property type="entry name" value="Cullin"/>
</dbReference>
<dbReference type="SUPFAM" id="SSF46785">
    <property type="entry name" value="Winged helix' DNA-binding domain"/>
    <property type="match status" value="1"/>
</dbReference>
<gene>
    <name evidence="12" type="primary">LOC115649305</name>
</gene>
<evidence type="ECO:0000259" key="11">
    <source>
        <dbReference type="PROSITE" id="PS51284"/>
    </source>
</evidence>
<dbReference type="InterPro" id="IPR055486">
    <property type="entry name" value="CUL7/CUL9_N"/>
</dbReference>
<dbReference type="FunFam" id="2.60.120.260:FF:000046">
    <property type="entry name" value="Cullin 9"/>
    <property type="match status" value="1"/>
</dbReference>
<name>A0A8C4VCJ6_9SAUR</name>
<dbReference type="InterPro" id="IPR016024">
    <property type="entry name" value="ARM-type_fold"/>
</dbReference>
<keyword evidence="5" id="KW-0833">Ubl conjugation pathway</keyword>
<dbReference type="Pfam" id="PF23168">
    <property type="entry name" value="CUL7_CUL9_N"/>
    <property type="match status" value="1"/>
</dbReference>
<evidence type="ECO:0000256" key="2">
    <source>
        <dbReference type="ARBA" id="ARBA00004906"/>
    </source>
</evidence>
<evidence type="ECO:0000256" key="4">
    <source>
        <dbReference type="ARBA" id="ARBA00022499"/>
    </source>
</evidence>
<dbReference type="PANTHER" id="PTHR22771">
    <property type="entry name" value="CULLIN AND GALACTOSE-BINDING DOMAIN-CONTAINING"/>
    <property type="match status" value="1"/>
</dbReference>
<dbReference type="GO" id="GO:0016567">
    <property type="term" value="P:protein ubiquitination"/>
    <property type="evidence" value="ECO:0007669"/>
    <property type="project" value="UniProtKB-UniPathway"/>
</dbReference>
<dbReference type="SUPFAM" id="SSF49785">
    <property type="entry name" value="Galactose-binding domain-like"/>
    <property type="match status" value="1"/>
</dbReference>
<comment type="similarity">
    <text evidence="7 8">Belongs to the cullin family.</text>
</comment>
<dbReference type="Gene3D" id="1.20.1310.10">
    <property type="entry name" value="Cullin Repeats"/>
    <property type="match status" value="1"/>
</dbReference>
<dbReference type="InterPro" id="IPR036388">
    <property type="entry name" value="WH-like_DNA-bd_sf"/>
</dbReference>
<dbReference type="Gene3D" id="3.30.230.130">
    <property type="entry name" value="Cullin, Chain C, Domain 2"/>
    <property type="match status" value="1"/>
</dbReference>